<keyword evidence="1" id="KW-0805">Transcription regulation</keyword>
<evidence type="ECO:0000256" key="3">
    <source>
        <dbReference type="ARBA" id="ARBA00023242"/>
    </source>
</evidence>
<keyword evidence="3" id="KW-0539">Nucleus</keyword>
<dbReference type="AlphaFoldDB" id="A0A8H6A9X9"/>
<keyword evidence="6" id="KW-1185">Reference proteome</keyword>
<evidence type="ECO:0000313" key="5">
    <source>
        <dbReference type="EMBL" id="KAF5863226.1"/>
    </source>
</evidence>
<dbReference type="GO" id="GO:0003677">
    <property type="term" value="F:DNA binding"/>
    <property type="evidence" value="ECO:0007669"/>
    <property type="project" value="InterPro"/>
</dbReference>
<dbReference type="Proteomes" id="UP000541154">
    <property type="component" value="Unassembled WGS sequence"/>
</dbReference>
<evidence type="ECO:0000256" key="1">
    <source>
        <dbReference type="ARBA" id="ARBA00023015"/>
    </source>
</evidence>
<dbReference type="Pfam" id="PF04082">
    <property type="entry name" value="Fungal_trans"/>
    <property type="match status" value="1"/>
</dbReference>
<protein>
    <recommendedName>
        <fullName evidence="4">Xylanolytic transcriptional activator regulatory domain-containing protein</fullName>
    </recommendedName>
</protein>
<dbReference type="InterPro" id="IPR007219">
    <property type="entry name" value="XnlR_reg_dom"/>
</dbReference>
<evidence type="ECO:0000259" key="4">
    <source>
        <dbReference type="Pfam" id="PF04082"/>
    </source>
</evidence>
<dbReference type="GO" id="GO:0006351">
    <property type="term" value="P:DNA-templated transcription"/>
    <property type="evidence" value="ECO:0007669"/>
    <property type="project" value="InterPro"/>
</dbReference>
<name>A0A8H6A9X9_PETAA</name>
<organism evidence="5 6">
    <name type="scientific">Petromyces alliaceus</name>
    <name type="common">Aspergillus alliaceus</name>
    <dbReference type="NCBI Taxonomy" id="209559"/>
    <lineage>
        <taxon>Eukaryota</taxon>
        <taxon>Fungi</taxon>
        <taxon>Dikarya</taxon>
        <taxon>Ascomycota</taxon>
        <taxon>Pezizomycotina</taxon>
        <taxon>Eurotiomycetes</taxon>
        <taxon>Eurotiomycetidae</taxon>
        <taxon>Eurotiales</taxon>
        <taxon>Aspergillaceae</taxon>
        <taxon>Aspergillus</taxon>
        <taxon>Aspergillus subgen. Circumdati</taxon>
    </lineage>
</organism>
<dbReference type="EMBL" id="SPNV01000056">
    <property type="protein sequence ID" value="KAF5863226.1"/>
    <property type="molecule type" value="Genomic_DNA"/>
</dbReference>
<keyword evidence="2" id="KW-0804">Transcription</keyword>
<evidence type="ECO:0000256" key="2">
    <source>
        <dbReference type="ARBA" id="ARBA00023163"/>
    </source>
</evidence>
<dbReference type="GO" id="GO:0008270">
    <property type="term" value="F:zinc ion binding"/>
    <property type="evidence" value="ECO:0007669"/>
    <property type="project" value="InterPro"/>
</dbReference>
<sequence>MASAVLGAAFRIPTPLALHKEPFEDSAAQQDSGKRLSSIEKRRRTWWSLFCLDTWASMTLGGATLGRWDPSTMDILPPGFDEDQSCEDIIVVT</sequence>
<dbReference type="CDD" id="cd12148">
    <property type="entry name" value="fungal_TF_MHR"/>
    <property type="match status" value="1"/>
</dbReference>
<reference evidence="5 6" key="1">
    <citation type="submission" date="2019-04" db="EMBL/GenBank/DDBJ databases">
        <title>Aspergillus burnettii sp. nov., novel species from soil in southeast Queensland.</title>
        <authorList>
            <person name="Gilchrist C.L.M."/>
            <person name="Pitt J.I."/>
            <person name="Lange L."/>
            <person name="Lacey H.J."/>
            <person name="Vuong D."/>
            <person name="Midgley D.J."/>
            <person name="Greenfield P."/>
            <person name="Bradbury M."/>
            <person name="Lacey E."/>
            <person name="Busk P.K."/>
            <person name="Pilgaard B."/>
            <person name="Chooi Y.H."/>
            <person name="Piggott A.M."/>
        </authorList>
    </citation>
    <scope>NUCLEOTIDE SEQUENCE [LARGE SCALE GENOMIC DNA]</scope>
    <source>
        <strain evidence="5 6">FRR 5400</strain>
    </source>
</reference>
<feature type="domain" description="Xylanolytic transcriptional activator regulatory" evidence="4">
    <location>
        <begin position="5"/>
        <end position="62"/>
    </location>
</feature>
<evidence type="ECO:0000313" key="6">
    <source>
        <dbReference type="Proteomes" id="UP000541154"/>
    </source>
</evidence>
<proteinExistence type="predicted"/>
<accession>A0A8H6A9X9</accession>
<comment type="caution">
    <text evidence="5">The sequence shown here is derived from an EMBL/GenBank/DDBJ whole genome shotgun (WGS) entry which is preliminary data.</text>
</comment>
<gene>
    <name evidence="5" type="ORF">ETB97_010454</name>
</gene>